<name>M1PGG4_DESSD</name>
<keyword evidence="2" id="KW-1185">Reference proteome</keyword>
<organism evidence="1 2">
    <name type="scientific">Desulfocapsa sulfexigens (strain DSM 10523 / SB164P1)</name>
    <dbReference type="NCBI Taxonomy" id="1167006"/>
    <lineage>
        <taxon>Bacteria</taxon>
        <taxon>Pseudomonadati</taxon>
        <taxon>Thermodesulfobacteriota</taxon>
        <taxon>Desulfobulbia</taxon>
        <taxon>Desulfobulbales</taxon>
        <taxon>Desulfocapsaceae</taxon>
        <taxon>Desulfocapsa</taxon>
    </lineage>
</organism>
<gene>
    <name evidence="1" type="ordered locus">UWK_02199</name>
</gene>
<dbReference type="RefSeq" id="WP_015404428.1">
    <property type="nucleotide sequence ID" value="NC_020304.1"/>
</dbReference>
<evidence type="ECO:0000313" key="1">
    <source>
        <dbReference type="EMBL" id="AGF78740.1"/>
    </source>
</evidence>
<dbReference type="KEGG" id="dsf:UWK_02199"/>
<dbReference type="PANTHER" id="PTHR34071:SF2">
    <property type="entry name" value="FLAVIN-NUCLEOTIDE-BINDING PROTEIN"/>
    <property type="match status" value="1"/>
</dbReference>
<dbReference type="EMBL" id="CP003985">
    <property type="protein sequence ID" value="AGF78740.1"/>
    <property type="molecule type" value="Genomic_DNA"/>
</dbReference>
<protein>
    <submittedName>
        <fullName evidence="1">Putative flavin-nucleotide-binding protein</fullName>
    </submittedName>
</protein>
<accession>M1PGG4</accession>
<dbReference type="InterPro" id="IPR024747">
    <property type="entry name" value="Pyridox_Oxase-rel"/>
</dbReference>
<proteinExistence type="predicted"/>
<dbReference type="PANTHER" id="PTHR34071">
    <property type="entry name" value="5-NITROIMIDAZOLE ANTIBIOTICS RESISTANCE PROTEIN, NIMA-FAMILY-RELATED PROTEIN-RELATED"/>
    <property type="match status" value="1"/>
</dbReference>
<dbReference type="AlphaFoldDB" id="M1PGG4"/>
<dbReference type="SUPFAM" id="SSF50475">
    <property type="entry name" value="FMN-binding split barrel"/>
    <property type="match status" value="1"/>
</dbReference>
<sequence length="154" mass="17188">MRRKEKEITDHAELLAIIAKAKICRLAMVDGDTPYVIPLSFGYHDNVLYFHGAKEGKKINLITTNPNVCFEFDHLIETVAAEKACSWSMKFQSIVGFGKASLVENNEAKKFALAIIMAQYSDKQFDFPDKMVQATAVIKVSIESISGKQSLPTQ</sequence>
<dbReference type="Pfam" id="PF12900">
    <property type="entry name" value="Pyridox_ox_2"/>
    <property type="match status" value="1"/>
</dbReference>
<reference evidence="2" key="1">
    <citation type="journal article" date="2013" name="Stand. Genomic Sci.">
        <title>Complete genome sequence of Desulfocapsa sulfexigens, a marine deltaproteobacterium specialized in disproportionating inorganic sulfur compounds.</title>
        <authorList>
            <person name="Finster K.W."/>
            <person name="Kjeldsen K.U."/>
            <person name="Kube M."/>
            <person name="Reinhardt R."/>
            <person name="Mussmann M."/>
            <person name="Amann R."/>
            <person name="Schreiber L."/>
        </authorList>
    </citation>
    <scope>NUCLEOTIDE SEQUENCE [LARGE SCALE GENOMIC DNA]</scope>
    <source>
        <strain evidence="2">DSM 10523 / SB164P1</strain>
    </source>
</reference>
<dbReference type="Proteomes" id="UP000011721">
    <property type="component" value="Chromosome"/>
</dbReference>
<evidence type="ECO:0000313" key="2">
    <source>
        <dbReference type="Proteomes" id="UP000011721"/>
    </source>
</evidence>
<dbReference type="HOGENOM" id="CLU_067890_1_2_7"/>
<dbReference type="STRING" id="1167006.UWK_02199"/>
<dbReference type="InterPro" id="IPR012349">
    <property type="entry name" value="Split_barrel_FMN-bd"/>
</dbReference>
<dbReference type="Gene3D" id="2.30.110.10">
    <property type="entry name" value="Electron Transport, Fmn-binding Protein, Chain A"/>
    <property type="match status" value="1"/>
</dbReference>
<dbReference type="eggNOG" id="COG3467">
    <property type="taxonomic scope" value="Bacteria"/>
</dbReference>